<dbReference type="Gene3D" id="2.20.25.80">
    <property type="entry name" value="WRKY domain"/>
    <property type="match status" value="2"/>
</dbReference>
<feature type="compositionally biased region" description="Basic and acidic residues" evidence="7">
    <location>
        <begin position="337"/>
        <end position="353"/>
    </location>
</feature>
<dbReference type="PANTHER" id="PTHR31221:SF90">
    <property type="entry name" value="WRKY TRANSCRIPTION FACTOR 44"/>
    <property type="match status" value="1"/>
</dbReference>
<proteinExistence type="predicted"/>
<evidence type="ECO:0000256" key="5">
    <source>
        <dbReference type="ARBA" id="ARBA00023163"/>
    </source>
</evidence>
<keyword evidence="2" id="KW-0677">Repeat</keyword>
<keyword evidence="6" id="KW-0539">Nucleus</keyword>
<evidence type="ECO:0000256" key="6">
    <source>
        <dbReference type="ARBA" id="ARBA00023242"/>
    </source>
</evidence>
<dbReference type="PANTHER" id="PTHR31221">
    <property type="entry name" value="WRKY TRANSCRIPTION FACTOR PROTEIN 1-RELATED"/>
    <property type="match status" value="1"/>
</dbReference>
<dbReference type="InterPro" id="IPR003657">
    <property type="entry name" value="WRKY_dom"/>
</dbReference>
<keyword evidence="3" id="KW-0805">Transcription regulation</keyword>
<evidence type="ECO:0000259" key="8">
    <source>
        <dbReference type="PROSITE" id="PS50811"/>
    </source>
</evidence>
<dbReference type="Proteomes" id="UP001630127">
    <property type="component" value="Unassembled WGS sequence"/>
</dbReference>
<feature type="region of interest" description="Disordered" evidence="7">
    <location>
        <begin position="243"/>
        <end position="293"/>
    </location>
</feature>
<comment type="subcellular location">
    <subcellularLocation>
        <location evidence="1">Nucleus</location>
    </subcellularLocation>
</comment>
<dbReference type="AlphaFoldDB" id="A0ABD3AYK2"/>
<feature type="domain" description="WRKY" evidence="8">
    <location>
        <begin position="194"/>
        <end position="251"/>
    </location>
</feature>
<dbReference type="SUPFAM" id="SSF118290">
    <property type="entry name" value="WRKY DNA-binding domain"/>
    <property type="match status" value="2"/>
</dbReference>
<dbReference type="InterPro" id="IPR036576">
    <property type="entry name" value="WRKY_dom_sf"/>
</dbReference>
<evidence type="ECO:0000256" key="2">
    <source>
        <dbReference type="ARBA" id="ARBA00022737"/>
    </source>
</evidence>
<feature type="compositionally biased region" description="Polar residues" evidence="7">
    <location>
        <begin position="259"/>
        <end position="279"/>
    </location>
</feature>
<dbReference type="FunFam" id="2.20.25.80:FF:000006">
    <property type="entry name" value="WRKY transcription factor"/>
    <property type="match status" value="2"/>
</dbReference>
<evidence type="ECO:0000313" key="10">
    <source>
        <dbReference type="Proteomes" id="UP001630127"/>
    </source>
</evidence>
<keyword evidence="4" id="KW-0238">DNA-binding</keyword>
<name>A0ABD3AYK2_9GENT</name>
<dbReference type="SMART" id="SM00774">
    <property type="entry name" value="WRKY"/>
    <property type="match status" value="2"/>
</dbReference>
<gene>
    <name evidence="9" type="ORF">ACH5RR_004788</name>
</gene>
<comment type="caution">
    <text evidence="9">The sequence shown here is derived from an EMBL/GenBank/DDBJ whole genome shotgun (WGS) entry which is preliminary data.</text>
</comment>
<evidence type="ECO:0000313" key="9">
    <source>
        <dbReference type="EMBL" id="KAL3536327.1"/>
    </source>
</evidence>
<evidence type="ECO:0000256" key="7">
    <source>
        <dbReference type="SAM" id="MobiDB-lite"/>
    </source>
</evidence>
<dbReference type="GO" id="GO:0005634">
    <property type="term" value="C:nucleus"/>
    <property type="evidence" value="ECO:0007669"/>
    <property type="project" value="UniProtKB-SubCell"/>
</dbReference>
<accession>A0ABD3AYK2</accession>
<dbReference type="InterPro" id="IPR044810">
    <property type="entry name" value="WRKY_plant"/>
</dbReference>
<dbReference type="GO" id="GO:0003677">
    <property type="term" value="F:DNA binding"/>
    <property type="evidence" value="ECO:0007669"/>
    <property type="project" value="UniProtKB-KW"/>
</dbReference>
<organism evidence="9 10">
    <name type="scientific">Cinchona calisaya</name>
    <dbReference type="NCBI Taxonomy" id="153742"/>
    <lineage>
        <taxon>Eukaryota</taxon>
        <taxon>Viridiplantae</taxon>
        <taxon>Streptophyta</taxon>
        <taxon>Embryophyta</taxon>
        <taxon>Tracheophyta</taxon>
        <taxon>Spermatophyta</taxon>
        <taxon>Magnoliopsida</taxon>
        <taxon>eudicotyledons</taxon>
        <taxon>Gunneridae</taxon>
        <taxon>Pentapetalae</taxon>
        <taxon>asterids</taxon>
        <taxon>lamiids</taxon>
        <taxon>Gentianales</taxon>
        <taxon>Rubiaceae</taxon>
        <taxon>Cinchonoideae</taxon>
        <taxon>Cinchoneae</taxon>
        <taxon>Cinchona</taxon>
    </lineage>
</organism>
<sequence length="467" mass="52149">METKEAKKVVVAKPVASRPTCSSFRSFTELLAGAINTSPSNACSEAAVTAIRPRTLRFKQAVNHTLVGMASSQADQSEGAVCSPSDKGLKADRKFNVVHKPTAKLVSKTTISLLENMRGANLVQRQELAEVKANFQRPNLIKPQCKLRSELHQNFLSTTENNRRVEPSKMASENLEENQRSLSHTANGDRPSYDGYNWRKYGQKQVKGSEFPRSYYKCTHPNCPVKKKVERSLDGEISEIVYRGEHNHPKPQALKRNSFDGQWQGSAGNKSNNPLWSNQHSEKNECYEGTTENQNEFGFSPHSVYEGRAPSFIDPTLAGASNFGVLTLDNSSCHNGKFEVGREGLDGETDEPKSKRRKSNEAGTAAEGTQEPQVLVQNSIDSEIIRDGFRWRKYGQKVVKGNAYPRSYYRCTSLKCNVRKYVERTSEDPNAFITTYEGKHNHEMPIKNTSSVAARKCAKTLGTRDTS</sequence>
<keyword evidence="10" id="KW-1185">Reference proteome</keyword>
<evidence type="ECO:0000256" key="4">
    <source>
        <dbReference type="ARBA" id="ARBA00023125"/>
    </source>
</evidence>
<evidence type="ECO:0000256" key="1">
    <source>
        <dbReference type="ARBA" id="ARBA00004123"/>
    </source>
</evidence>
<feature type="region of interest" description="Disordered" evidence="7">
    <location>
        <begin position="156"/>
        <end position="197"/>
    </location>
</feature>
<protein>
    <recommendedName>
        <fullName evidence="8">WRKY domain-containing protein</fullName>
    </recommendedName>
</protein>
<keyword evidence="5" id="KW-0804">Transcription</keyword>
<dbReference type="Pfam" id="PF03106">
    <property type="entry name" value="WRKY"/>
    <property type="match status" value="2"/>
</dbReference>
<reference evidence="9 10" key="1">
    <citation type="submission" date="2024-11" db="EMBL/GenBank/DDBJ databases">
        <title>A near-complete genome assembly of Cinchona calisaya.</title>
        <authorList>
            <person name="Lian D.C."/>
            <person name="Zhao X.W."/>
            <person name="Wei L."/>
        </authorList>
    </citation>
    <scope>NUCLEOTIDE SEQUENCE [LARGE SCALE GENOMIC DNA]</scope>
    <source>
        <tissue evidence="9">Nenye</tissue>
    </source>
</reference>
<dbReference type="EMBL" id="JBJUIK010000002">
    <property type="protein sequence ID" value="KAL3536327.1"/>
    <property type="molecule type" value="Genomic_DNA"/>
</dbReference>
<feature type="domain" description="WRKY" evidence="8">
    <location>
        <begin position="380"/>
        <end position="445"/>
    </location>
</feature>
<dbReference type="PROSITE" id="PS50811">
    <property type="entry name" value="WRKY"/>
    <property type="match status" value="2"/>
</dbReference>
<evidence type="ECO:0000256" key="3">
    <source>
        <dbReference type="ARBA" id="ARBA00023015"/>
    </source>
</evidence>
<feature type="region of interest" description="Disordered" evidence="7">
    <location>
        <begin position="337"/>
        <end position="371"/>
    </location>
</feature>